<evidence type="ECO:0000313" key="4">
    <source>
        <dbReference type="EMBL" id="PSC70145.1"/>
    </source>
</evidence>
<protein>
    <submittedName>
        <fullName evidence="4">Chaperone binding,ATPase activator</fullName>
    </submittedName>
</protein>
<proteinExistence type="inferred from homology"/>
<evidence type="ECO:0000256" key="1">
    <source>
        <dbReference type="ARBA" id="ARBA00006817"/>
    </source>
</evidence>
<dbReference type="InterPro" id="IPR015310">
    <property type="entry name" value="AHSA1-like_N"/>
</dbReference>
<dbReference type="PANTHER" id="PTHR13009">
    <property type="entry name" value="HEAT SHOCK PROTEIN 90 HSP90 CO-CHAPERONE AHA-1"/>
    <property type="match status" value="1"/>
</dbReference>
<sequence>MSDKQRGAPSSKLEEQATGKADLSYSYWAANAASEAPPPQPKKLSEAEAAAHQQQLLHTAGGASAWNAAGTWEERPVALAWVQQQLGELLAALHHSARGVAVAVAEVTSCSGEAHQWVVRGKRRAGFELAVEFKWRAELGGGAAVTGTAKIPHAAADELDEMQLEVTADAAAAAADAGADGGGEPPSAQQRDTAAAAVRELQGKLEGVMEQLLERIRHK</sequence>
<dbReference type="GO" id="GO:0006457">
    <property type="term" value="P:protein folding"/>
    <property type="evidence" value="ECO:0007669"/>
    <property type="project" value="TreeGrafter"/>
</dbReference>
<dbReference type="Gene3D" id="3.15.10.20">
    <property type="entry name" value="Activator of Hsp90 ATPase Aha1, N-terminal domain"/>
    <property type="match status" value="1"/>
</dbReference>
<dbReference type="SUPFAM" id="SSF103111">
    <property type="entry name" value="Activator of Hsp90 ATPase, Aha1"/>
    <property type="match status" value="1"/>
</dbReference>
<dbReference type="GO" id="GO:0001671">
    <property type="term" value="F:ATPase activator activity"/>
    <property type="evidence" value="ECO:0007669"/>
    <property type="project" value="InterPro"/>
</dbReference>
<dbReference type="GO" id="GO:0005829">
    <property type="term" value="C:cytosol"/>
    <property type="evidence" value="ECO:0007669"/>
    <property type="project" value="TreeGrafter"/>
</dbReference>
<dbReference type="Proteomes" id="UP000239649">
    <property type="component" value="Unassembled WGS sequence"/>
</dbReference>
<feature type="domain" description="Activator of Hsp90 ATPase AHSA1-like N-terminal" evidence="3">
    <location>
        <begin position="79"/>
        <end position="170"/>
    </location>
</feature>
<reference evidence="4 5" key="1">
    <citation type="journal article" date="2018" name="Plant J.">
        <title>Genome sequences of Chlorella sorokiniana UTEX 1602 and Micractinium conductrix SAG 241.80: implications to maltose excretion by a green alga.</title>
        <authorList>
            <person name="Arriola M.B."/>
            <person name="Velmurugan N."/>
            <person name="Zhang Y."/>
            <person name="Plunkett M.H."/>
            <person name="Hondzo H."/>
            <person name="Barney B.M."/>
        </authorList>
    </citation>
    <scope>NUCLEOTIDE SEQUENCE [LARGE SCALE GENOMIC DNA]</scope>
    <source>
        <strain evidence="4 5">SAG 241.80</strain>
    </source>
</reference>
<comment type="similarity">
    <text evidence="1">Belongs to the AHA1 family.</text>
</comment>
<dbReference type="EMBL" id="LHPF02000021">
    <property type="protein sequence ID" value="PSC70145.1"/>
    <property type="molecule type" value="Genomic_DNA"/>
</dbReference>
<evidence type="ECO:0000259" key="3">
    <source>
        <dbReference type="Pfam" id="PF09229"/>
    </source>
</evidence>
<accession>A0A2P6V7T1</accession>
<feature type="region of interest" description="Disordered" evidence="2">
    <location>
        <begin position="171"/>
        <end position="196"/>
    </location>
</feature>
<dbReference type="PANTHER" id="PTHR13009:SF22">
    <property type="entry name" value="LD43819P"/>
    <property type="match status" value="1"/>
</dbReference>
<dbReference type="STRING" id="554055.A0A2P6V7T1"/>
<evidence type="ECO:0000313" key="5">
    <source>
        <dbReference type="Proteomes" id="UP000239649"/>
    </source>
</evidence>
<gene>
    <name evidence="4" type="ORF">C2E20_6348</name>
</gene>
<keyword evidence="5" id="KW-1185">Reference proteome</keyword>
<dbReference type="GO" id="GO:0051087">
    <property type="term" value="F:protein-folding chaperone binding"/>
    <property type="evidence" value="ECO:0007669"/>
    <property type="project" value="InterPro"/>
</dbReference>
<feature type="region of interest" description="Disordered" evidence="2">
    <location>
        <begin position="30"/>
        <end position="54"/>
    </location>
</feature>
<name>A0A2P6V7T1_9CHLO</name>
<evidence type="ECO:0000256" key="2">
    <source>
        <dbReference type="SAM" id="MobiDB-lite"/>
    </source>
</evidence>
<dbReference type="OrthoDB" id="567237at2759"/>
<dbReference type="InterPro" id="IPR036338">
    <property type="entry name" value="Aha1"/>
</dbReference>
<dbReference type="Pfam" id="PF09229">
    <property type="entry name" value="Aha1_N"/>
    <property type="match status" value="1"/>
</dbReference>
<comment type="caution">
    <text evidence="4">The sequence shown here is derived from an EMBL/GenBank/DDBJ whole genome shotgun (WGS) entry which is preliminary data.</text>
</comment>
<dbReference type="AlphaFoldDB" id="A0A2P6V7T1"/>
<organism evidence="4 5">
    <name type="scientific">Micractinium conductrix</name>
    <dbReference type="NCBI Taxonomy" id="554055"/>
    <lineage>
        <taxon>Eukaryota</taxon>
        <taxon>Viridiplantae</taxon>
        <taxon>Chlorophyta</taxon>
        <taxon>core chlorophytes</taxon>
        <taxon>Trebouxiophyceae</taxon>
        <taxon>Chlorellales</taxon>
        <taxon>Chlorellaceae</taxon>
        <taxon>Chlorella clade</taxon>
        <taxon>Micractinium</taxon>
    </lineage>
</organism>